<dbReference type="RefSeq" id="WP_220192250.1">
    <property type="nucleotide sequence ID" value="NZ_BNJF01000001.1"/>
</dbReference>
<dbReference type="Pfam" id="PF00528">
    <property type="entry name" value="BPD_transp_1"/>
    <property type="match status" value="1"/>
</dbReference>
<sequence>MALLMQNPQALPPQGPETQKPRLRKRETEIDISERTLVSPFVLKQPLGKMIYWTVFALLLISTLSTLIPLYWMVSGALKSSIEIFQTPPTFWPVHPQWDNYINAWQFLNFPLYFWNTLAVALGAVVLQIAVSATAAYALAKLRPKGKNIIQFSFFCTLMVPPVVYLIPQFVNISDLPLIHISLIDSWSGVWLPEAANAFNILVLKSFFDTIPDDLTDAARLDGANAWQIFTRIILPLSRPALAVITILTVVASWKDFLWPLLVLADDQLQTLMVMFYHQTGPNSGLPFTYLMAGLVFTSVPPIILFLIFQRQIIRGINLSGLKG</sequence>
<feature type="transmembrane region" description="Helical" evidence="7">
    <location>
        <begin position="288"/>
        <end position="309"/>
    </location>
</feature>
<keyword evidence="6 7" id="KW-0472">Membrane</keyword>
<keyword evidence="2 7" id="KW-0813">Transport</keyword>
<evidence type="ECO:0000256" key="8">
    <source>
        <dbReference type="SAM" id="MobiDB-lite"/>
    </source>
</evidence>
<evidence type="ECO:0000256" key="5">
    <source>
        <dbReference type="ARBA" id="ARBA00022989"/>
    </source>
</evidence>
<dbReference type="SUPFAM" id="SSF161098">
    <property type="entry name" value="MetI-like"/>
    <property type="match status" value="1"/>
</dbReference>
<gene>
    <name evidence="10" type="ORF">KSX_09050</name>
</gene>
<evidence type="ECO:0000313" key="10">
    <source>
        <dbReference type="EMBL" id="GHO42742.1"/>
    </source>
</evidence>
<dbReference type="Gene3D" id="1.10.3720.10">
    <property type="entry name" value="MetI-like"/>
    <property type="match status" value="1"/>
</dbReference>
<comment type="subcellular location">
    <subcellularLocation>
        <location evidence="1 7">Cell membrane</location>
        <topology evidence="1 7">Multi-pass membrane protein</topology>
    </subcellularLocation>
</comment>
<dbReference type="InterPro" id="IPR035906">
    <property type="entry name" value="MetI-like_sf"/>
</dbReference>
<dbReference type="GO" id="GO:0005886">
    <property type="term" value="C:plasma membrane"/>
    <property type="evidence" value="ECO:0007669"/>
    <property type="project" value="UniProtKB-SubCell"/>
</dbReference>
<protein>
    <submittedName>
        <fullName evidence="10">Sugar ABC transporter permease</fullName>
    </submittedName>
</protein>
<evidence type="ECO:0000256" key="2">
    <source>
        <dbReference type="ARBA" id="ARBA00022448"/>
    </source>
</evidence>
<dbReference type="EMBL" id="BNJF01000001">
    <property type="protein sequence ID" value="GHO42742.1"/>
    <property type="molecule type" value="Genomic_DNA"/>
</dbReference>
<dbReference type="GO" id="GO:0055085">
    <property type="term" value="P:transmembrane transport"/>
    <property type="evidence" value="ECO:0007669"/>
    <property type="project" value="InterPro"/>
</dbReference>
<dbReference type="AlphaFoldDB" id="A0A8J3HY27"/>
<feature type="transmembrane region" description="Helical" evidence="7">
    <location>
        <begin position="191"/>
        <end position="208"/>
    </location>
</feature>
<reference evidence="10" key="1">
    <citation type="submission" date="2020-10" db="EMBL/GenBank/DDBJ databases">
        <title>Taxonomic study of unclassified bacteria belonging to the class Ktedonobacteria.</title>
        <authorList>
            <person name="Yabe S."/>
            <person name="Wang C.M."/>
            <person name="Zheng Y."/>
            <person name="Sakai Y."/>
            <person name="Cavaletti L."/>
            <person name="Monciardini P."/>
            <person name="Donadio S."/>
        </authorList>
    </citation>
    <scope>NUCLEOTIDE SEQUENCE</scope>
    <source>
        <strain evidence="10">SOSP1-1</strain>
    </source>
</reference>
<proteinExistence type="inferred from homology"/>
<evidence type="ECO:0000256" key="1">
    <source>
        <dbReference type="ARBA" id="ARBA00004651"/>
    </source>
</evidence>
<accession>A0A8J3HY27</accession>
<feature type="transmembrane region" description="Helical" evidence="7">
    <location>
        <begin position="229"/>
        <end position="254"/>
    </location>
</feature>
<comment type="caution">
    <text evidence="10">The sequence shown here is derived from an EMBL/GenBank/DDBJ whole genome shotgun (WGS) entry which is preliminary data.</text>
</comment>
<dbReference type="Proteomes" id="UP000612362">
    <property type="component" value="Unassembled WGS sequence"/>
</dbReference>
<feature type="transmembrane region" description="Helical" evidence="7">
    <location>
        <begin position="152"/>
        <end position="171"/>
    </location>
</feature>
<keyword evidence="11" id="KW-1185">Reference proteome</keyword>
<keyword evidence="5 7" id="KW-1133">Transmembrane helix</keyword>
<keyword evidence="3" id="KW-1003">Cell membrane</keyword>
<dbReference type="PANTHER" id="PTHR43744:SF12">
    <property type="entry name" value="ABC TRANSPORTER PERMEASE PROTEIN MG189-RELATED"/>
    <property type="match status" value="1"/>
</dbReference>
<dbReference type="PANTHER" id="PTHR43744">
    <property type="entry name" value="ABC TRANSPORTER PERMEASE PROTEIN MG189-RELATED-RELATED"/>
    <property type="match status" value="1"/>
</dbReference>
<dbReference type="PROSITE" id="PS50928">
    <property type="entry name" value="ABC_TM1"/>
    <property type="match status" value="1"/>
</dbReference>
<name>A0A8J3HY27_9CHLR</name>
<evidence type="ECO:0000256" key="4">
    <source>
        <dbReference type="ARBA" id="ARBA00022692"/>
    </source>
</evidence>
<evidence type="ECO:0000313" key="11">
    <source>
        <dbReference type="Proteomes" id="UP000612362"/>
    </source>
</evidence>
<feature type="region of interest" description="Disordered" evidence="8">
    <location>
        <begin position="1"/>
        <end position="25"/>
    </location>
</feature>
<keyword evidence="4 7" id="KW-0812">Transmembrane</keyword>
<evidence type="ECO:0000256" key="7">
    <source>
        <dbReference type="RuleBase" id="RU363032"/>
    </source>
</evidence>
<feature type="domain" description="ABC transmembrane type-1" evidence="9">
    <location>
        <begin position="114"/>
        <end position="309"/>
    </location>
</feature>
<dbReference type="CDD" id="cd06261">
    <property type="entry name" value="TM_PBP2"/>
    <property type="match status" value="1"/>
</dbReference>
<dbReference type="InterPro" id="IPR000515">
    <property type="entry name" value="MetI-like"/>
</dbReference>
<evidence type="ECO:0000259" key="9">
    <source>
        <dbReference type="PROSITE" id="PS50928"/>
    </source>
</evidence>
<organism evidence="10 11">
    <name type="scientific">Ktedonospora formicarum</name>
    <dbReference type="NCBI Taxonomy" id="2778364"/>
    <lineage>
        <taxon>Bacteria</taxon>
        <taxon>Bacillati</taxon>
        <taxon>Chloroflexota</taxon>
        <taxon>Ktedonobacteria</taxon>
        <taxon>Ktedonobacterales</taxon>
        <taxon>Ktedonobacteraceae</taxon>
        <taxon>Ktedonospora</taxon>
    </lineage>
</organism>
<feature type="transmembrane region" description="Helical" evidence="7">
    <location>
        <begin position="113"/>
        <end position="140"/>
    </location>
</feature>
<comment type="similarity">
    <text evidence="7">Belongs to the binding-protein-dependent transport system permease family.</text>
</comment>
<evidence type="ECO:0000256" key="6">
    <source>
        <dbReference type="ARBA" id="ARBA00023136"/>
    </source>
</evidence>
<evidence type="ECO:0000256" key="3">
    <source>
        <dbReference type="ARBA" id="ARBA00022475"/>
    </source>
</evidence>
<feature type="transmembrane region" description="Helical" evidence="7">
    <location>
        <begin position="50"/>
        <end position="72"/>
    </location>
</feature>